<dbReference type="AlphaFoldDB" id="A0A401WRR4"/>
<name>A0A401WRR4_ACEPA</name>
<keyword evidence="1" id="KW-0472">Membrane</keyword>
<feature type="transmembrane region" description="Helical" evidence="1">
    <location>
        <begin position="130"/>
        <end position="152"/>
    </location>
</feature>
<organism evidence="2 3">
    <name type="scientific">Acetobacter pasteurianus NBRC 3188</name>
    <dbReference type="NCBI Taxonomy" id="1226663"/>
    <lineage>
        <taxon>Bacteria</taxon>
        <taxon>Pseudomonadati</taxon>
        <taxon>Pseudomonadota</taxon>
        <taxon>Alphaproteobacteria</taxon>
        <taxon>Acetobacterales</taxon>
        <taxon>Acetobacteraceae</taxon>
        <taxon>Acetobacter</taxon>
    </lineage>
</organism>
<keyword evidence="1" id="KW-1133">Transmembrane helix</keyword>
<evidence type="ECO:0000256" key="1">
    <source>
        <dbReference type="SAM" id="Phobius"/>
    </source>
</evidence>
<evidence type="ECO:0000313" key="2">
    <source>
        <dbReference type="EMBL" id="GCD52019.1"/>
    </source>
</evidence>
<protein>
    <submittedName>
        <fullName evidence="2">Uncharacterized protein</fullName>
    </submittedName>
</protein>
<evidence type="ECO:0000313" key="3">
    <source>
        <dbReference type="Proteomes" id="UP000287300"/>
    </source>
</evidence>
<keyword evidence="1" id="KW-0812">Transmembrane</keyword>
<sequence length="157" mass="18157">MSNDETDYKKSLSDELDFNSIDQYHESIMQISNQCFEYKKLCVGAIGIIIAAMLKIKSQGTLILVPLICIFVTIGFWMCDSTAYYYQRANRQKLSFIQNQISSRNKQGDYNSVEIKNSVSGSIFNRSMILYMYFVIILFLFLLIEVIAKIIYCCVQK</sequence>
<accession>A0A401WRR4</accession>
<dbReference type="RefSeq" id="WP_124295212.1">
    <property type="nucleotide sequence ID" value="NZ_BDES01000007.1"/>
</dbReference>
<reference evidence="2 3" key="1">
    <citation type="submission" date="2016-06" db="EMBL/GenBank/DDBJ databases">
        <title>Acetobacter pasteurianus NBRC 3188 whole genome sequencing project.</title>
        <authorList>
            <person name="Matsutani M."/>
            <person name="Shiwa Y."/>
            <person name="Okamoto-Kainuma A."/>
            <person name="Ishikawa M."/>
            <person name="Koizumi Y."/>
            <person name="Yoshikawa H."/>
            <person name="Yakushi T."/>
            <person name="Matsushita K."/>
        </authorList>
    </citation>
    <scope>NUCLEOTIDE SEQUENCE [LARGE SCALE GENOMIC DNA]</scope>
    <source>
        <strain evidence="2 3">NBRC 3188</strain>
    </source>
</reference>
<proteinExistence type="predicted"/>
<comment type="caution">
    <text evidence="2">The sequence shown here is derived from an EMBL/GenBank/DDBJ whole genome shotgun (WGS) entry which is preliminary data.</text>
</comment>
<dbReference type="Proteomes" id="UP000287300">
    <property type="component" value="Unassembled WGS sequence"/>
</dbReference>
<dbReference type="EMBL" id="BDES01000007">
    <property type="protein sequence ID" value="GCD52019.1"/>
    <property type="molecule type" value="Genomic_DNA"/>
</dbReference>
<feature type="transmembrane region" description="Helical" evidence="1">
    <location>
        <begin position="62"/>
        <end position="86"/>
    </location>
</feature>
<gene>
    <name evidence="2" type="ORF">NBRC3188_0716</name>
</gene>